<proteinExistence type="predicted"/>
<keyword evidence="2" id="KW-1185">Reference proteome</keyword>
<sequence>MRGHGARPSATKAVFMWAGSPYSCPTSVLVAATGPWPPGRGMSLSSLLRSCLGLVPEKLGPVRGEGSCPRPGLYSSVRWRQVQGGQVESLVVGGGWAVSLPEANGYLCLGWGLQLIVFGLKSQSGEGDTSGLQLTGEGLKVAWQLCFPFLSSSSSVWFHIP</sequence>
<reference evidence="1 2" key="1">
    <citation type="journal article" date="2020" name="Nature">
        <title>Six reference-quality genomes reveal evolution of bat adaptations.</title>
        <authorList>
            <person name="Jebb D."/>
            <person name="Huang Z."/>
            <person name="Pippel M."/>
            <person name="Hughes G.M."/>
            <person name="Lavrichenko K."/>
            <person name="Devanna P."/>
            <person name="Winkler S."/>
            <person name="Jermiin L.S."/>
            <person name="Skirmuntt E.C."/>
            <person name="Katzourakis A."/>
            <person name="Burkitt-Gray L."/>
            <person name="Ray D.A."/>
            <person name="Sullivan K.A.M."/>
            <person name="Roscito J.G."/>
            <person name="Kirilenko B.M."/>
            <person name="Davalos L.M."/>
            <person name="Corthals A.P."/>
            <person name="Power M.L."/>
            <person name="Jones G."/>
            <person name="Ransome R.D."/>
            <person name="Dechmann D.K.N."/>
            <person name="Locatelli A.G."/>
            <person name="Puechmaille S.J."/>
            <person name="Fedrigo O."/>
            <person name="Jarvis E.D."/>
            <person name="Hiller M."/>
            <person name="Vernes S.C."/>
            <person name="Myers E.W."/>
            <person name="Teeling E.C."/>
        </authorList>
    </citation>
    <scope>NUCLEOTIDE SEQUENCE [LARGE SCALE GENOMIC DNA]</scope>
    <source>
        <strain evidence="1">MMolMol1</strain>
        <tissue evidence="1">Muscle</tissue>
    </source>
</reference>
<dbReference type="InParanoid" id="A0A7J8BJP8"/>
<protein>
    <submittedName>
        <fullName evidence="1">Uncharacterized protein</fullName>
    </submittedName>
</protein>
<organism evidence="1 2">
    <name type="scientific">Molossus molossus</name>
    <name type="common">Pallas' mastiff bat</name>
    <name type="synonym">Vespertilio molossus</name>
    <dbReference type="NCBI Taxonomy" id="27622"/>
    <lineage>
        <taxon>Eukaryota</taxon>
        <taxon>Metazoa</taxon>
        <taxon>Chordata</taxon>
        <taxon>Craniata</taxon>
        <taxon>Vertebrata</taxon>
        <taxon>Euteleostomi</taxon>
        <taxon>Mammalia</taxon>
        <taxon>Eutheria</taxon>
        <taxon>Laurasiatheria</taxon>
        <taxon>Chiroptera</taxon>
        <taxon>Yangochiroptera</taxon>
        <taxon>Molossidae</taxon>
        <taxon>Molossus</taxon>
    </lineage>
</organism>
<evidence type="ECO:0000313" key="1">
    <source>
        <dbReference type="EMBL" id="KAF6398942.1"/>
    </source>
</evidence>
<dbReference type="EMBL" id="JACASF010000026">
    <property type="protein sequence ID" value="KAF6398942.1"/>
    <property type="molecule type" value="Genomic_DNA"/>
</dbReference>
<dbReference type="AlphaFoldDB" id="A0A7J8BJP8"/>
<dbReference type="Proteomes" id="UP000550707">
    <property type="component" value="Unassembled WGS sequence"/>
</dbReference>
<comment type="caution">
    <text evidence="1">The sequence shown here is derived from an EMBL/GenBank/DDBJ whole genome shotgun (WGS) entry which is preliminary data.</text>
</comment>
<evidence type="ECO:0000313" key="2">
    <source>
        <dbReference type="Proteomes" id="UP000550707"/>
    </source>
</evidence>
<accession>A0A7J8BJP8</accession>
<name>A0A7J8BJP8_MOLMO</name>
<gene>
    <name evidence="1" type="ORF">HJG59_010196</name>
</gene>